<dbReference type="PANTHER" id="PTHR11712">
    <property type="entry name" value="POLYKETIDE SYNTHASE-RELATED"/>
    <property type="match status" value="1"/>
</dbReference>
<dbReference type="InterPro" id="IPR018201">
    <property type="entry name" value="Ketoacyl_synth_AS"/>
</dbReference>
<dbReference type="EMBL" id="CP021425">
    <property type="protein sequence ID" value="ARU55107.1"/>
    <property type="molecule type" value="Genomic_DNA"/>
</dbReference>
<dbReference type="Pfam" id="PF00109">
    <property type="entry name" value="ketoacyl-synt"/>
    <property type="match status" value="1"/>
</dbReference>
<dbReference type="InterPro" id="IPR014030">
    <property type="entry name" value="Ketoacyl_synth_N"/>
</dbReference>
<keyword evidence="8" id="KW-1185">Reference proteome</keyword>
<dbReference type="InterPro" id="IPR000794">
    <property type="entry name" value="Beta-ketoacyl_synthase"/>
</dbReference>
<proteinExistence type="inferred from homology"/>
<evidence type="ECO:0000313" key="7">
    <source>
        <dbReference type="EMBL" id="ARU55107.1"/>
    </source>
</evidence>
<dbReference type="CDD" id="cd00834">
    <property type="entry name" value="KAS_I_II"/>
    <property type="match status" value="1"/>
</dbReference>
<dbReference type="OrthoDB" id="9808669at2"/>
<reference evidence="7 8" key="1">
    <citation type="submission" date="2017-05" db="EMBL/GenBank/DDBJ databases">
        <title>Genomic insights into alkan degradation activity of Oleiphilus messinensis.</title>
        <authorList>
            <person name="Kozyavkin S.A."/>
            <person name="Slesarev A.I."/>
            <person name="Golyshin P.N."/>
            <person name="Korzhenkov A."/>
            <person name="Golyshina O.N."/>
            <person name="Toshchakov S.V."/>
        </authorList>
    </citation>
    <scope>NUCLEOTIDE SEQUENCE [LARGE SCALE GENOMIC DNA]</scope>
    <source>
        <strain evidence="7 8">ME102</strain>
    </source>
</reference>
<evidence type="ECO:0000256" key="5">
    <source>
        <dbReference type="SAM" id="MobiDB-lite"/>
    </source>
</evidence>
<evidence type="ECO:0000256" key="2">
    <source>
        <dbReference type="ARBA" id="ARBA00008467"/>
    </source>
</evidence>
<evidence type="ECO:0000256" key="4">
    <source>
        <dbReference type="RuleBase" id="RU003694"/>
    </source>
</evidence>
<dbReference type="AlphaFoldDB" id="A0A1Y0I3Q2"/>
<dbReference type="UniPathway" id="UPA00094"/>
<dbReference type="NCBIfam" id="NF006618">
    <property type="entry name" value="PRK09185.1"/>
    <property type="match status" value="1"/>
</dbReference>
<evidence type="ECO:0000256" key="3">
    <source>
        <dbReference type="ARBA" id="ARBA00022679"/>
    </source>
</evidence>
<gene>
    <name evidence="7" type="ORF">OLMES_1021</name>
</gene>
<accession>A0A1Y0I3Q2</accession>
<dbReference type="PANTHER" id="PTHR11712:SF320">
    <property type="entry name" value="BETA-KETOACYL SYNTHASE"/>
    <property type="match status" value="1"/>
</dbReference>
<name>A0A1Y0I3Q2_9GAMM</name>
<dbReference type="KEGG" id="ome:OLMES_1021"/>
<evidence type="ECO:0000259" key="6">
    <source>
        <dbReference type="PROSITE" id="PS52004"/>
    </source>
</evidence>
<dbReference type="InterPro" id="IPR020841">
    <property type="entry name" value="PKS_Beta-ketoAc_synthase_dom"/>
</dbReference>
<organism evidence="7 8">
    <name type="scientific">Oleiphilus messinensis</name>
    <dbReference type="NCBI Taxonomy" id="141451"/>
    <lineage>
        <taxon>Bacteria</taxon>
        <taxon>Pseudomonadati</taxon>
        <taxon>Pseudomonadota</taxon>
        <taxon>Gammaproteobacteria</taxon>
        <taxon>Oceanospirillales</taxon>
        <taxon>Oleiphilaceae</taxon>
        <taxon>Oleiphilus</taxon>
    </lineage>
</organism>
<dbReference type="GO" id="GO:0004315">
    <property type="term" value="F:3-oxoacyl-[acyl-carrier-protein] synthase activity"/>
    <property type="evidence" value="ECO:0007669"/>
    <property type="project" value="InterPro"/>
</dbReference>
<dbReference type="GO" id="GO:0006633">
    <property type="term" value="P:fatty acid biosynthetic process"/>
    <property type="evidence" value="ECO:0007669"/>
    <property type="project" value="UniProtKB-UniPathway"/>
</dbReference>
<protein>
    <submittedName>
        <fullName evidence="7">3-oxoacyl-(Acyl-carrier-protein) synthase</fullName>
    </submittedName>
</protein>
<dbReference type="InterPro" id="IPR016039">
    <property type="entry name" value="Thiolase-like"/>
</dbReference>
<comment type="pathway">
    <text evidence="1">Lipid metabolism; fatty acid biosynthesis.</text>
</comment>
<dbReference type="PROSITE" id="PS52004">
    <property type="entry name" value="KS3_2"/>
    <property type="match status" value="1"/>
</dbReference>
<feature type="domain" description="Ketosynthase family 3 (KS3)" evidence="6">
    <location>
        <begin position="8"/>
        <end position="425"/>
    </location>
</feature>
<dbReference type="InterPro" id="IPR014031">
    <property type="entry name" value="Ketoacyl_synth_C"/>
</dbReference>
<dbReference type="RefSeq" id="WP_087460245.1">
    <property type="nucleotide sequence ID" value="NZ_CP021425.1"/>
</dbReference>
<dbReference type="Gene3D" id="3.40.47.10">
    <property type="match status" value="2"/>
</dbReference>
<dbReference type="SMART" id="SM00825">
    <property type="entry name" value="PKS_KS"/>
    <property type="match status" value="1"/>
</dbReference>
<keyword evidence="3 4" id="KW-0808">Transferase</keyword>
<evidence type="ECO:0000313" key="8">
    <source>
        <dbReference type="Proteomes" id="UP000196027"/>
    </source>
</evidence>
<dbReference type="PROSITE" id="PS00606">
    <property type="entry name" value="KS3_1"/>
    <property type="match status" value="1"/>
</dbReference>
<sequence length="427" mass="45520">MVTPKTLETPLILSPPGVVNAAGHNPEQFWQTLERGIPTLTPRDDLVPEHSIHVGEIAGTLPNREAWPQQFQTRNNQLAAAALIQIQDHIQIAIDRFGPARIGIVVGTSTSGIAEAETALAEYSQVGTFPKQYSYQQQEFGSLAEFTRYLFKTNGPAYTISTACSSSAKALASAYHLIRADLCDAVIVGGADSLCRLTVNGFHALGALSSGLSRPFAQDRDGINIGEAAAFFCLHKEDNHLRTGDNIALLGIGESSDAHHMSAPDPEGEGATSAMRDALHMAGLGERDIDYINLHGTGTPSNDQMEAKAVHRLFGQTVPCSSTKPFTGHTLGAAGSTEAAICWLALSKRNERYSRPKQINLESAPPAIENNPTPATTASTVDPALPALSLVTSKNSNLYSDTPLRYCLSNSFAFGGNNISLLLGRTS</sequence>
<comment type="similarity">
    <text evidence="2 4">Belongs to the thiolase-like superfamily. Beta-ketoacyl-ACP synthases family.</text>
</comment>
<dbReference type="Proteomes" id="UP000196027">
    <property type="component" value="Chromosome"/>
</dbReference>
<dbReference type="GO" id="GO:0005829">
    <property type="term" value="C:cytosol"/>
    <property type="evidence" value="ECO:0007669"/>
    <property type="project" value="TreeGrafter"/>
</dbReference>
<feature type="region of interest" description="Disordered" evidence="5">
    <location>
        <begin position="356"/>
        <end position="378"/>
    </location>
</feature>
<evidence type="ECO:0000256" key="1">
    <source>
        <dbReference type="ARBA" id="ARBA00005194"/>
    </source>
</evidence>
<dbReference type="SUPFAM" id="SSF53901">
    <property type="entry name" value="Thiolase-like"/>
    <property type="match status" value="1"/>
</dbReference>
<dbReference type="Pfam" id="PF02801">
    <property type="entry name" value="Ketoacyl-synt_C"/>
    <property type="match status" value="1"/>
</dbReference>